<dbReference type="Gene3D" id="2.40.70.10">
    <property type="entry name" value="Acid Proteases"/>
    <property type="match status" value="1"/>
</dbReference>
<reference evidence="1" key="1">
    <citation type="submission" date="2020-06" db="EMBL/GenBank/DDBJ databases">
        <authorList>
            <person name="Li T."/>
            <person name="Hu X."/>
            <person name="Zhang T."/>
            <person name="Song X."/>
            <person name="Zhang H."/>
            <person name="Dai N."/>
            <person name="Sheng W."/>
            <person name="Hou X."/>
            <person name="Wei L."/>
        </authorList>
    </citation>
    <scope>NUCLEOTIDE SEQUENCE</scope>
    <source>
        <strain evidence="1">KEN1</strain>
        <tissue evidence="1">Leaf</tissue>
    </source>
</reference>
<evidence type="ECO:0008006" key="2">
    <source>
        <dbReference type="Google" id="ProtNLM"/>
    </source>
</evidence>
<comment type="caution">
    <text evidence="1">The sequence shown here is derived from an EMBL/GenBank/DDBJ whole genome shotgun (WGS) entry which is preliminary data.</text>
</comment>
<gene>
    <name evidence="1" type="ORF">Slati_2083700</name>
</gene>
<accession>A0AAW2WU51</accession>
<name>A0AAW2WU51_9LAMI</name>
<dbReference type="CDD" id="cd00303">
    <property type="entry name" value="retropepsin_like"/>
    <property type="match status" value="1"/>
</dbReference>
<dbReference type="Pfam" id="PF08284">
    <property type="entry name" value="RVP_2"/>
    <property type="match status" value="1"/>
</dbReference>
<protein>
    <recommendedName>
        <fullName evidence="2">Retrotransposon gag domain-containing protein</fullName>
    </recommendedName>
</protein>
<organism evidence="1">
    <name type="scientific">Sesamum latifolium</name>
    <dbReference type="NCBI Taxonomy" id="2727402"/>
    <lineage>
        <taxon>Eukaryota</taxon>
        <taxon>Viridiplantae</taxon>
        <taxon>Streptophyta</taxon>
        <taxon>Embryophyta</taxon>
        <taxon>Tracheophyta</taxon>
        <taxon>Spermatophyta</taxon>
        <taxon>Magnoliopsida</taxon>
        <taxon>eudicotyledons</taxon>
        <taxon>Gunneridae</taxon>
        <taxon>Pentapetalae</taxon>
        <taxon>asterids</taxon>
        <taxon>lamiids</taxon>
        <taxon>Lamiales</taxon>
        <taxon>Pedaliaceae</taxon>
        <taxon>Sesamum</taxon>
    </lineage>
</organism>
<dbReference type="SUPFAM" id="SSF50630">
    <property type="entry name" value="Acid proteases"/>
    <property type="match status" value="1"/>
</dbReference>
<evidence type="ECO:0000313" key="1">
    <source>
        <dbReference type="EMBL" id="KAL0443610.1"/>
    </source>
</evidence>
<dbReference type="EMBL" id="JACGWN010000007">
    <property type="protein sequence ID" value="KAL0443610.1"/>
    <property type="molecule type" value="Genomic_DNA"/>
</dbReference>
<dbReference type="InterPro" id="IPR021109">
    <property type="entry name" value="Peptidase_aspartic_dom_sf"/>
</dbReference>
<sequence length="359" mass="39349">MYNNRQLSSWDAFVRSLELRFGPSSYDNHEAALFKLRQRGSVTDLQVEFERLCNRVIHLPRNPFSIVSFQLSDRRELAILRPSSISQAMGLAKLVEAKLADTCRVSPPSRPSVAPASSALLPAPPPTTPFPIRRLSPLELQDRPAKGLCFNCDDKFAPGHKCKSKQFLLLLADDPPPPDDLLLLILISTFPHCLHPLSSSLIRAPSRLHFQLSGAAVSGSLSPRTLCLRGFIREHSISILVDSSSSHNIPQPCVAQFLGLTITPIASFSVMVGNGDSIQCSGFCPAVPLSINSHKFLVPFYILPIYGSDAVLGAQWLSTLGPFLFDYSVPSMQFYHDGQLVTLSGNPSSTPTYASFSQF</sequence>
<proteinExistence type="predicted"/>
<reference evidence="1" key="2">
    <citation type="journal article" date="2024" name="Plant">
        <title>Genomic evolution and insights into agronomic trait innovations of Sesamum species.</title>
        <authorList>
            <person name="Miao H."/>
            <person name="Wang L."/>
            <person name="Qu L."/>
            <person name="Liu H."/>
            <person name="Sun Y."/>
            <person name="Le M."/>
            <person name="Wang Q."/>
            <person name="Wei S."/>
            <person name="Zheng Y."/>
            <person name="Lin W."/>
            <person name="Duan Y."/>
            <person name="Cao H."/>
            <person name="Xiong S."/>
            <person name="Wang X."/>
            <person name="Wei L."/>
            <person name="Li C."/>
            <person name="Ma Q."/>
            <person name="Ju M."/>
            <person name="Zhao R."/>
            <person name="Li G."/>
            <person name="Mu C."/>
            <person name="Tian Q."/>
            <person name="Mei H."/>
            <person name="Zhang T."/>
            <person name="Gao T."/>
            <person name="Zhang H."/>
        </authorList>
    </citation>
    <scope>NUCLEOTIDE SEQUENCE</scope>
    <source>
        <strain evidence="1">KEN1</strain>
    </source>
</reference>
<dbReference type="AlphaFoldDB" id="A0AAW2WU51"/>